<evidence type="ECO:0000313" key="2">
    <source>
        <dbReference type="EMBL" id="GEL59866.1"/>
    </source>
</evidence>
<comment type="caution">
    <text evidence="1">The sequence shown here is derived from an EMBL/GenBank/DDBJ whole genome shotgun (WGS) entry which is preliminary data.</text>
</comment>
<evidence type="ECO:0000313" key="1">
    <source>
        <dbReference type="EMBL" id="GAN61662.1"/>
    </source>
</evidence>
<evidence type="ECO:0000313" key="4">
    <source>
        <dbReference type="Proteomes" id="UP000321891"/>
    </source>
</evidence>
<dbReference type="EMBL" id="BJVU01000015">
    <property type="protein sequence ID" value="GEL59866.1"/>
    <property type="molecule type" value="Genomic_DNA"/>
</dbReference>
<reference evidence="1 3" key="1">
    <citation type="submission" date="2012-11" db="EMBL/GenBank/DDBJ databases">
        <title>Whole genome sequence of Acetobacter cibinongensis 4H-1.</title>
        <authorList>
            <person name="Azuma Y."/>
            <person name="Higashiura N."/>
            <person name="Hirakawa H."/>
            <person name="Matsushita K."/>
        </authorList>
    </citation>
    <scope>NUCLEOTIDE SEQUENCE [LARGE SCALE GENOMIC DNA]</scope>
    <source>
        <strain evidence="1 3">4H-1</strain>
    </source>
</reference>
<dbReference type="Proteomes" id="UP000032671">
    <property type="component" value="Unassembled WGS sequence"/>
</dbReference>
<proteinExistence type="predicted"/>
<name>A0A0D6N6J9_9PROT</name>
<gene>
    <name evidence="1" type="ORF">Abci_053_016</name>
    <name evidence="2" type="ORF">ACI01nite_24680</name>
</gene>
<dbReference type="Proteomes" id="UP000321891">
    <property type="component" value="Unassembled WGS sequence"/>
</dbReference>
<accession>A0A0D6N6J9</accession>
<reference evidence="2 4" key="2">
    <citation type="submission" date="2019-07" db="EMBL/GenBank/DDBJ databases">
        <title>Whole genome shotgun sequence of Acetobacter cibinongensis NBRC 16605.</title>
        <authorList>
            <person name="Hosoyama A."/>
            <person name="Uohara A."/>
            <person name="Ohji S."/>
            <person name="Ichikawa N."/>
        </authorList>
    </citation>
    <scope>NUCLEOTIDE SEQUENCE [LARGE SCALE GENOMIC DNA]</scope>
    <source>
        <strain evidence="2 4">NBRC 16605</strain>
    </source>
</reference>
<sequence length="49" mass="5723">MEAAYVTRVLLWLNKTYTLTPAAKLQFSMKIKQSIGYDTAIRRVMLRCK</sequence>
<evidence type="ECO:0000313" key="3">
    <source>
        <dbReference type="Proteomes" id="UP000032671"/>
    </source>
</evidence>
<dbReference type="AlphaFoldDB" id="A0A0D6N6J9"/>
<organism evidence="1 3">
    <name type="scientific">Acetobacter cibinongensis</name>
    <dbReference type="NCBI Taxonomy" id="146475"/>
    <lineage>
        <taxon>Bacteria</taxon>
        <taxon>Pseudomonadati</taxon>
        <taxon>Pseudomonadota</taxon>
        <taxon>Alphaproteobacteria</taxon>
        <taxon>Acetobacterales</taxon>
        <taxon>Acetobacteraceae</taxon>
        <taxon>Acetobacter</taxon>
    </lineage>
</organism>
<accession>A0A6N3SUS9</accession>
<dbReference type="EMBL" id="BAMV01000051">
    <property type="protein sequence ID" value="GAN61662.1"/>
    <property type="molecule type" value="Genomic_DNA"/>
</dbReference>
<keyword evidence="4" id="KW-1185">Reference proteome</keyword>
<protein>
    <submittedName>
        <fullName evidence="1">Uncharacterized protein</fullName>
    </submittedName>
</protein>